<feature type="compositionally biased region" description="Low complexity" evidence="1">
    <location>
        <begin position="605"/>
        <end position="616"/>
    </location>
</feature>
<protein>
    <recommendedName>
        <fullName evidence="5">Carbohydrate-binding family V/XII</fullName>
    </recommendedName>
</protein>
<dbReference type="AlphaFoldDB" id="A0A1I0R5K4"/>
<dbReference type="RefSeq" id="WP_139177602.1">
    <property type="nucleotide sequence ID" value="NZ_RBHZ01000001.1"/>
</dbReference>
<reference evidence="4" key="1">
    <citation type="submission" date="2016-10" db="EMBL/GenBank/DDBJ databases">
        <authorList>
            <person name="Varghese N."/>
            <person name="Submissions S."/>
        </authorList>
    </citation>
    <scope>NUCLEOTIDE SEQUENCE [LARGE SCALE GENOMIC DNA]</scope>
    <source>
        <strain evidence="4">CGMCC 1.12402</strain>
    </source>
</reference>
<sequence length="691" mass="77998">MKVYQLLLSSLFLLLCFSLSAQDEKMPWPRVLTTASGKEVTLYQPQLDDLKNNVVEGRMAVSAKGSDGKLVFGAVWLQATLATDMDQDEAALLDIKVTQTKFPEEVTDAQIEGLKSFLADEIMKWEPRMSLSQLKASLAGMESVSEGDKGLKHDAPDILYRESATMLVTIDGEPKFKEDSRSGISYVMNTPFFIAKEKNRSVHYLKGGDYWYKSESVLEGWTRIDNAPKKIKDFAEANAPKEEGEPSDEAKEQMTAAGPPSILVVTAPAELVLVDGTPDYQQISGTELLYVQNTESDIIMDIESQMHYLLLAGRFYQSSTLSDGDWAFVDPEDLPAGFANIPDDSPISDIKASVPGTPDAHEALLDQVIPETAEVDKNKTIEVTFDGDPQFSKVDGTAVEYALNSPQTVLRINNKYYCVEDGIWFTSSKAKGTYKVSTERPSEVDDLPPSSPVYNVKYVYIYDVQPEVIYVGYTPGYYHSYIYNGVVVYGTGFYYRPWYGYYYYPRPVTFGFGVHWNPYTGWGFSVGFSFGWVGWGFHPYYRPYWGPRGFYPGYRGGYYHGYHRGYNRGFAAGYMAGQRHSVYNNRAGVRTLNHQNHRVNNLGANRRPTNNNRVRPSTQRGNNVLTDRQGNVFQRTQNGNWQNANSTRNTRNVQRPSTTQRQQLNRTYNNRQKINRGGATTGFPRRGGRRN</sequence>
<gene>
    <name evidence="3" type="ORF">SAMN05216290_3111</name>
</gene>
<keyword evidence="2" id="KW-0732">Signal</keyword>
<dbReference type="OrthoDB" id="102964at2"/>
<evidence type="ECO:0000313" key="4">
    <source>
        <dbReference type="Proteomes" id="UP000199437"/>
    </source>
</evidence>
<dbReference type="Proteomes" id="UP000199437">
    <property type="component" value="Unassembled WGS sequence"/>
</dbReference>
<evidence type="ECO:0000313" key="3">
    <source>
        <dbReference type="EMBL" id="SEW35853.1"/>
    </source>
</evidence>
<name>A0A1I0R5K4_9BACT</name>
<keyword evidence="4" id="KW-1185">Reference proteome</keyword>
<feature type="chain" id="PRO_5011669571" description="Carbohydrate-binding family V/XII" evidence="2">
    <location>
        <begin position="22"/>
        <end position="691"/>
    </location>
</feature>
<feature type="compositionally biased region" description="Polar residues" evidence="1">
    <location>
        <begin position="617"/>
        <end position="661"/>
    </location>
</feature>
<dbReference type="STRING" id="1267423.SAMN05216290_3111"/>
<evidence type="ECO:0008006" key="5">
    <source>
        <dbReference type="Google" id="ProtNLM"/>
    </source>
</evidence>
<feature type="region of interest" description="Disordered" evidence="1">
    <location>
        <begin position="600"/>
        <end position="661"/>
    </location>
</feature>
<dbReference type="EMBL" id="FOIR01000003">
    <property type="protein sequence ID" value="SEW35853.1"/>
    <property type="molecule type" value="Genomic_DNA"/>
</dbReference>
<proteinExistence type="predicted"/>
<organism evidence="3 4">
    <name type="scientific">Roseivirga pacifica</name>
    <dbReference type="NCBI Taxonomy" id="1267423"/>
    <lineage>
        <taxon>Bacteria</taxon>
        <taxon>Pseudomonadati</taxon>
        <taxon>Bacteroidota</taxon>
        <taxon>Cytophagia</taxon>
        <taxon>Cytophagales</taxon>
        <taxon>Roseivirgaceae</taxon>
        <taxon>Roseivirga</taxon>
    </lineage>
</organism>
<feature type="signal peptide" evidence="2">
    <location>
        <begin position="1"/>
        <end position="21"/>
    </location>
</feature>
<evidence type="ECO:0000256" key="2">
    <source>
        <dbReference type="SAM" id="SignalP"/>
    </source>
</evidence>
<accession>A0A1I0R5K4</accession>
<evidence type="ECO:0000256" key="1">
    <source>
        <dbReference type="SAM" id="MobiDB-lite"/>
    </source>
</evidence>